<comment type="caution">
    <text evidence="4">The sequence shown here is derived from an EMBL/GenBank/DDBJ whole genome shotgun (WGS) entry which is preliminary data.</text>
</comment>
<evidence type="ECO:0000259" key="3">
    <source>
        <dbReference type="PROSITE" id="PS50110"/>
    </source>
</evidence>
<dbReference type="EMBL" id="JACHOB010000001">
    <property type="protein sequence ID" value="MBB4657828.1"/>
    <property type="molecule type" value="Genomic_DNA"/>
</dbReference>
<reference evidence="4 5" key="1">
    <citation type="submission" date="2020-08" db="EMBL/GenBank/DDBJ databases">
        <title>Genomic Encyclopedia of Type Strains, Phase IV (KMG-IV): sequencing the most valuable type-strain genomes for metagenomic binning, comparative biology and taxonomic classification.</title>
        <authorList>
            <person name="Goeker M."/>
        </authorList>
    </citation>
    <scope>NUCLEOTIDE SEQUENCE [LARGE SCALE GENOMIC DNA]</scope>
    <source>
        <strain evidence="4 5">DSM 102850</strain>
    </source>
</reference>
<evidence type="ECO:0000313" key="4">
    <source>
        <dbReference type="EMBL" id="MBB4657828.1"/>
    </source>
</evidence>
<dbReference type="InterPro" id="IPR050595">
    <property type="entry name" value="Bact_response_regulator"/>
</dbReference>
<dbReference type="SMART" id="SM00448">
    <property type="entry name" value="REC"/>
    <property type="match status" value="1"/>
</dbReference>
<feature type="domain" description="Response regulatory" evidence="3">
    <location>
        <begin position="136"/>
        <end position="249"/>
    </location>
</feature>
<dbReference type="InterPro" id="IPR001789">
    <property type="entry name" value="Sig_transdc_resp-reg_receiver"/>
</dbReference>
<accession>A0A840I0V6</accession>
<dbReference type="PANTHER" id="PTHR44591:SF3">
    <property type="entry name" value="RESPONSE REGULATORY DOMAIN-CONTAINING PROTEIN"/>
    <property type="match status" value="1"/>
</dbReference>
<dbReference type="AlphaFoldDB" id="A0A840I0V6"/>
<organism evidence="4 5">
    <name type="scientific">Parvularcula dongshanensis</name>
    <dbReference type="NCBI Taxonomy" id="1173995"/>
    <lineage>
        <taxon>Bacteria</taxon>
        <taxon>Pseudomonadati</taxon>
        <taxon>Pseudomonadota</taxon>
        <taxon>Alphaproteobacteria</taxon>
        <taxon>Parvularculales</taxon>
        <taxon>Parvularculaceae</taxon>
        <taxon>Parvularcula</taxon>
    </lineage>
</organism>
<dbReference type="PROSITE" id="PS50110">
    <property type="entry name" value="RESPONSE_REGULATORY"/>
    <property type="match status" value="1"/>
</dbReference>
<feature type="modified residue" description="4-aspartylphosphate" evidence="2">
    <location>
        <position position="186"/>
    </location>
</feature>
<dbReference type="SUPFAM" id="SSF52172">
    <property type="entry name" value="CheY-like"/>
    <property type="match status" value="1"/>
</dbReference>
<sequence>MASASVARHGLTPLEAAMLRRYFRAVFGDQQSGDRLVAALAPRLPAGDGTVVSLFTQATRTWRKMHVDDCAPAFSARTVIDVLSPGQAVERQAGVLIDVFGLSVDQAATVLDRSAGEVVRLLSATRRGRQTPIGKSVLVVEDEPLIAQHLAQLARKAGAGIVTMARSYDEAMTAAQASPPDIVLCDYDLGAGKTGTDVVRTLSAEYDTLAIFVTAYPNEVLTGSEHEPSFIISKPFRDDVVRAALYFAATTIRPELLAA</sequence>
<name>A0A840I0V6_9PROT</name>
<keyword evidence="5" id="KW-1185">Reference proteome</keyword>
<dbReference type="InterPro" id="IPR011006">
    <property type="entry name" value="CheY-like_superfamily"/>
</dbReference>
<gene>
    <name evidence="4" type="ORF">GGQ59_000328</name>
</gene>
<dbReference type="Pfam" id="PF00072">
    <property type="entry name" value="Response_reg"/>
    <property type="match status" value="1"/>
</dbReference>
<dbReference type="Gene3D" id="3.40.50.2300">
    <property type="match status" value="1"/>
</dbReference>
<dbReference type="Gene3D" id="1.20.140.160">
    <property type="match status" value="1"/>
</dbReference>
<proteinExistence type="predicted"/>
<dbReference type="Proteomes" id="UP000563524">
    <property type="component" value="Unassembled WGS sequence"/>
</dbReference>
<dbReference type="PANTHER" id="PTHR44591">
    <property type="entry name" value="STRESS RESPONSE REGULATOR PROTEIN 1"/>
    <property type="match status" value="1"/>
</dbReference>
<evidence type="ECO:0000313" key="5">
    <source>
        <dbReference type="Proteomes" id="UP000563524"/>
    </source>
</evidence>
<protein>
    <submittedName>
        <fullName evidence="4">CheY-like chemotaxis protein</fullName>
    </submittedName>
</protein>
<dbReference type="GO" id="GO:0000160">
    <property type="term" value="P:phosphorelay signal transduction system"/>
    <property type="evidence" value="ECO:0007669"/>
    <property type="project" value="InterPro"/>
</dbReference>
<keyword evidence="1 2" id="KW-0597">Phosphoprotein</keyword>
<evidence type="ECO:0000256" key="1">
    <source>
        <dbReference type="ARBA" id="ARBA00022553"/>
    </source>
</evidence>
<dbReference type="RefSeq" id="WP_183815228.1">
    <property type="nucleotide sequence ID" value="NZ_JACHOB010000001.1"/>
</dbReference>
<evidence type="ECO:0000256" key="2">
    <source>
        <dbReference type="PROSITE-ProRule" id="PRU00169"/>
    </source>
</evidence>